<evidence type="ECO:0000313" key="1">
    <source>
        <dbReference type="EMBL" id="SVE56290.1"/>
    </source>
</evidence>
<accession>A0A383EIX2</accession>
<dbReference type="Gene3D" id="3.40.50.10490">
    <property type="entry name" value="Glucose-6-phosphate isomerase like protein, domain 1"/>
    <property type="match status" value="1"/>
</dbReference>
<dbReference type="GO" id="GO:0097367">
    <property type="term" value="F:carbohydrate derivative binding"/>
    <property type="evidence" value="ECO:0007669"/>
    <property type="project" value="InterPro"/>
</dbReference>
<gene>
    <name evidence="1" type="ORF">METZ01_LOCUS509144</name>
</gene>
<proteinExistence type="predicted"/>
<dbReference type="InterPro" id="IPR046348">
    <property type="entry name" value="SIS_dom_sf"/>
</dbReference>
<dbReference type="GO" id="GO:1901135">
    <property type="term" value="P:carbohydrate derivative metabolic process"/>
    <property type="evidence" value="ECO:0007669"/>
    <property type="project" value="InterPro"/>
</dbReference>
<dbReference type="AlphaFoldDB" id="A0A383EIX2"/>
<dbReference type="EMBL" id="UINC01225997">
    <property type="protein sequence ID" value="SVE56290.1"/>
    <property type="molecule type" value="Genomic_DNA"/>
</dbReference>
<sequence>MRVKIKEQILESAAVKQAMVDDCLDDIEAAAGLMIESIRNGGKILWCGNG</sequence>
<feature type="non-terminal residue" evidence="1">
    <location>
        <position position="50"/>
    </location>
</feature>
<name>A0A383EIX2_9ZZZZ</name>
<reference evidence="1" key="1">
    <citation type="submission" date="2018-05" db="EMBL/GenBank/DDBJ databases">
        <authorList>
            <person name="Lanie J.A."/>
            <person name="Ng W.-L."/>
            <person name="Kazmierczak K.M."/>
            <person name="Andrzejewski T.M."/>
            <person name="Davidsen T.M."/>
            <person name="Wayne K.J."/>
            <person name="Tettelin H."/>
            <person name="Glass J.I."/>
            <person name="Rusch D."/>
            <person name="Podicherti R."/>
            <person name="Tsui H.-C.T."/>
            <person name="Winkler M.E."/>
        </authorList>
    </citation>
    <scope>NUCLEOTIDE SEQUENCE</scope>
</reference>
<protein>
    <recommendedName>
        <fullName evidence="2">SIS domain-containing protein</fullName>
    </recommendedName>
</protein>
<dbReference type="SUPFAM" id="SSF53697">
    <property type="entry name" value="SIS domain"/>
    <property type="match status" value="1"/>
</dbReference>
<organism evidence="1">
    <name type="scientific">marine metagenome</name>
    <dbReference type="NCBI Taxonomy" id="408172"/>
    <lineage>
        <taxon>unclassified sequences</taxon>
        <taxon>metagenomes</taxon>
        <taxon>ecological metagenomes</taxon>
    </lineage>
</organism>
<evidence type="ECO:0008006" key="2">
    <source>
        <dbReference type="Google" id="ProtNLM"/>
    </source>
</evidence>